<sequence>MKITIFLLCIPILLWAQAPQGFQEFEWGTGPDEISATALGEGWENTETPLFPNTPEIEVFQRNQEIGGYTAVTNFYFYEDQFFQATVHFDFSHLAEYDFNFNVFISVDEYYREIRTQTLTFVNDIYTLLKRRYGRRQPVFKGIDPRNMFARTDNYISQERWNLRYNASEYYKRIITRGYAKWTYPETQIIFSIDISAPDERFDYLLSASSVALKKEIEDRVLDDRSLGL</sequence>
<evidence type="ECO:0000313" key="3">
    <source>
        <dbReference type="Proteomes" id="UP000017148"/>
    </source>
</evidence>
<comment type="caution">
    <text evidence="2">The sequence shown here is derived from an EMBL/GenBank/DDBJ whole genome shotgun (WGS) entry which is preliminary data.</text>
</comment>
<dbReference type="AlphaFoldDB" id="U7DAF2"/>
<organism evidence="2 3">
    <name type="scientific">Chitinivibrio alkaliphilus ACht1</name>
    <dbReference type="NCBI Taxonomy" id="1313304"/>
    <lineage>
        <taxon>Bacteria</taxon>
        <taxon>Pseudomonadati</taxon>
        <taxon>Fibrobacterota</taxon>
        <taxon>Chitinivibrionia</taxon>
        <taxon>Chitinivibrionales</taxon>
        <taxon>Chitinivibrionaceae</taxon>
        <taxon>Chitinivibrio</taxon>
    </lineage>
</organism>
<reference evidence="2 3" key="1">
    <citation type="journal article" date="2013" name="Environ. Microbiol.">
        <title>Genome analysis of Chitinivibrio alkaliphilus gen. nov., sp. nov., a novel extremely haloalkaliphilic anaerobic chitinolytic bacterium from the candidate phylum Termite Group 3.</title>
        <authorList>
            <person name="Sorokin D.Y."/>
            <person name="Gumerov V.M."/>
            <person name="Rakitin A.L."/>
            <person name="Beletsky A.V."/>
            <person name="Damste J.S."/>
            <person name="Muyzer G."/>
            <person name="Mardanov A.V."/>
            <person name="Ravin N.V."/>
        </authorList>
    </citation>
    <scope>NUCLEOTIDE SEQUENCE [LARGE SCALE GENOMIC DNA]</scope>
    <source>
        <strain evidence="2 3">ACht1</strain>
    </source>
</reference>
<dbReference type="RefSeq" id="WP_022637155.1">
    <property type="nucleotide sequence ID" value="NZ_ASJR01000014.1"/>
</dbReference>
<proteinExistence type="predicted"/>
<dbReference type="STRING" id="1313304.CALK_1716"/>
<evidence type="ECO:0000313" key="2">
    <source>
        <dbReference type="EMBL" id="ERP31370.1"/>
    </source>
</evidence>
<evidence type="ECO:0000256" key="1">
    <source>
        <dbReference type="SAM" id="SignalP"/>
    </source>
</evidence>
<name>U7DAF2_9BACT</name>
<dbReference type="Proteomes" id="UP000017148">
    <property type="component" value="Unassembled WGS sequence"/>
</dbReference>
<keyword evidence="3" id="KW-1185">Reference proteome</keyword>
<gene>
    <name evidence="2" type="ORF">CALK_1716</name>
</gene>
<keyword evidence="1" id="KW-0732">Signal</keyword>
<feature type="signal peptide" evidence="1">
    <location>
        <begin position="1"/>
        <end position="18"/>
    </location>
</feature>
<accession>U7DAF2</accession>
<protein>
    <submittedName>
        <fullName evidence="2">Uncharacterized protein</fullName>
    </submittedName>
</protein>
<dbReference type="EMBL" id="ASJR01000014">
    <property type="protein sequence ID" value="ERP31370.1"/>
    <property type="molecule type" value="Genomic_DNA"/>
</dbReference>
<feature type="chain" id="PRO_5004682327" evidence="1">
    <location>
        <begin position="19"/>
        <end position="229"/>
    </location>
</feature>